<dbReference type="Proteomes" id="UP001174936">
    <property type="component" value="Unassembled WGS sequence"/>
</dbReference>
<dbReference type="EMBL" id="JAULSV010000003">
    <property type="protein sequence ID" value="KAK0649179.1"/>
    <property type="molecule type" value="Genomic_DNA"/>
</dbReference>
<gene>
    <name evidence="2" type="ORF">B0T16DRAFT_126706</name>
</gene>
<evidence type="ECO:0000313" key="3">
    <source>
        <dbReference type="Proteomes" id="UP001174936"/>
    </source>
</evidence>
<evidence type="ECO:0000256" key="1">
    <source>
        <dbReference type="SAM" id="MobiDB-lite"/>
    </source>
</evidence>
<protein>
    <submittedName>
        <fullName evidence="2">Uncharacterized protein</fullName>
    </submittedName>
</protein>
<sequence length="199" mass="22096">MSKCIRFCGVHFTNATICRPTSSERRAIRTWLALQWQRALFVPVRATPGTRGFPIASSAGWRSMSFEDGVDDLQVRLFTHVLYREALSIGLTMLSLKMYSTGPRVEEQPLPRGLLLCSVDDESRRMGELGKPVCLVAERHSNRCGSIQVCISVPNRQNGPTTDNPSQRLIGFLGTRRTTGHSSSIRQAHASGPNGWSPR</sequence>
<dbReference type="AlphaFoldDB" id="A0AA39YBD3"/>
<feature type="compositionally biased region" description="Polar residues" evidence="1">
    <location>
        <begin position="177"/>
        <end position="186"/>
    </location>
</feature>
<feature type="region of interest" description="Disordered" evidence="1">
    <location>
        <begin position="177"/>
        <end position="199"/>
    </location>
</feature>
<organism evidence="2 3">
    <name type="scientific">Cercophora newfieldiana</name>
    <dbReference type="NCBI Taxonomy" id="92897"/>
    <lineage>
        <taxon>Eukaryota</taxon>
        <taxon>Fungi</taxon>
        <taxon>Dikarya</taxon>
        <taxon>Ascomycota</taxon>
        <taxon>Pezizomycotina</taxon>
        <taxon>Sordariomycetes</taxon>
        <taxon>Sordariomycetidae</taxon>
        <taxon>Sordariales</taxon>
        <taxon>Lasiosphaeriaceae</taxon>
        <taxon>Cercophora</taxon>
    </lineage>
</organism>
<proteinExistence type="predicted"/>
<comment type="caution">
    <text evidence="2">The sequence shown here is derived from an EMBL/GenBank/DDBJ whole genome shotgun (WGS) entry which is preliminary data.</text>
</comment>
<name>A0AA39YBD3_9PEZI</name>
<accession>A0AA39YBD3</accession>
<evidence type="ECO:0000313" key="2">
    <source>
        <dbReference type="EMBL" id="KAK0649179.1"/>
    </source>
</evidence>
<keyword evidence="3" id="KW-1185">Reference proteome</keyword>
<reference evidence="2" key="1">
    <citation type="submission" date="2023-06" db="EMBL/GenBank/DDBJ databases">
        <title>Genome-scale phylogeny and comparative genomics of the fungal order Sordariales.</title>
        <authorList>
            <consortium name="Lawrence Berkeley National Laboratory"/>
            <person name="Hensen N."/>
            <person name="Bonometti L."/>
            <person name="Westerberg I."/>
            <person name="Brannstrom I.O."/>
            <person name="Guillou S."/>
            <person name="Cros-Aarteil S."/>
            <person name="Calhoun S."/>
            <person name="Haridas S."/>
            <person name="Kuo A."/>
            <person name="Mondo S."/>
            <person name="Pangilinan J."/>
            <person name="Riley R."/>
            <person name="Labutti K."/>
            <person name="Andreopoulos B."/>
            <person name="Lipzen A."/>
            <person name="Chen C."/>
            <person name="Yanf M."/>
            <person name="Daum C."/>
            <person name="Ng V."/>
            <person name="Clum A."/>
            <person name="Steindorff A."/>
            <person name="Ohm R."/>
            <person name="Martin F."/>
            <person name="Silar P."/>
            <person name="Natvig D."/>
            <person name="Lalanne C."/>
            <person name="Gautier V."/>
            <person name="Ament-Velasquez S.L."/>
            <person name="Kruys A."/>
            <person name="Hutchinson M.I."/>
            <person name="Powell A.J."/>
            <person name="Barry K."/>
            <person name="Miller A.N."/>
            <person name="Grigoriev I.V."/>
            <person name="Debuchy R."/>
            <person name="Gladieux P."/>
            <person name="Thoren M.H."/>
            <person name="Johannesson H."/>
        </authorList>
    </citation>
    <scope>NUCLEOTIDE SEQUENCE</scope>
    <source>
        <strain evidence="2">SMH2532-1</strain>
    </source>
</reference>